<keyword evidence="3" id="KW-1003">Cell membrane</keyword>
<name>A0A7W9BIL2_9RHOB</name>
<feature type="transmembrane region" description="Helical" evidence="7">
    <location>
        <begin position="34"/>
        <end position="53"/>
    </location>
</feature>
<gene>
    <name evidence="8" type="ORF">FHS72_000413</name>
</gene>
<dbReference type="PANTHER" id="PTHR36838:SF1">
    <property type="entry name" value="SLR1864 PROTEIN"/>
    <property type="match status" value="1"/>
</dbReference>
<keyword evidence="2" id="KW-0813">Transport</keyword>
<feature type="transmembrane region" description="Helical" evidence="7">
    <location>
        <begin position="92"/>
        <end position="113"/>
    </location>
</feature>
<feature type="transmembrane region" description="Helical" evidence="7">
    <location>
        <begin position="236"/>
        <end position="256"/>
    </location>
</feature>
<evidence type="ECO:0000313" key="9">
    <source>
        <dbReference type="Proteomes" id="UP000535415"/>
    </source>
</evidence>
<feature type="transmembrane region" description="Helical" evidence="7">
    <location>
        <begin position="268"/>
        <end position="290"/>
    </location>
</feature>
<reference evidence="8 9" key="1">
    <citation type="submission" date="2020-08" db="EMBL/GenBank/DDBJ databases">
        <title>Genomic Encyclopedia of Type Strains, Phase IV (KMG-IV): sequencing the most valuable type-strain genomes for metagenomic binning, comparative biology and taxonomic classification.</title>
        <authorList>
            <person name="Goeker M."/>
        </authorList>
    </citation>
    <scope>NUCLEOTIDE SEQUENCE [LARGE SCALE GENOMIC DNA]</scope>
    <source>
        <strain evidence="8 9">DSM 101064</strain>
    </source>
</reference>
<proteinExistence type="predicted"/>
<evidence type="ECO:0000256" key="5">
    <source>
        <dbReference type="ARBA" id="ARBA00022989"/>
    </source>
</evidence>
<dbReference type="GO" id="GO:0016020">
    <property type="term" value="C:membrane"/>
    <property type="evidence" value="ECO:0007669"/>
    <property type="project" value="UniProtKB-SubCell"/>
</dbReference>
<feature type="transmembrane region" description="Helical" evidence="7">
    <location>
        <begin position="119"/>
        <end position="142"/>
    </location>
</feature>
<comment type="caution">
    <text evidence="8">The sequence shown here is derived from an EMBL/GenBank/DDBJ whole genome shotgun (WGS) entry which is preliminary data.</text>
</comment>
<dbReference type="InterPro" id="IPR004776">
    <property type="entry name" value="Mem_transp_PIN-like"/>
</dbReference>
<feature type="transmembrane region" description="Helical" evidence="7">
    <location>
        <begin position="59"/>
        <end position="80"/>
    </location>
</feature>
<comment type="subcellular location">
    <subcellularLocation>
        <location evidence="1">Membrane</location>
        <topology evidence="1">Multi-pass membrane protein</topology>
    </subcellularLocation>
</comment>
<protein>
    <recommendedName>
        <fullName evidence="10">AEC family transporter</fullName>
    </recommendedName>
</protein>
<dbReference type="Proteomes" id="UP000535415">
    <property type="component" value="Unassembled WGS sequence"/>
</dbReference>
<dbReference type="EMBL" id="JACIJM010000001">
    <property type="protein sequence ID" value="MBB5720809.1"/>
    <property type="molecule type" value="Genomic_DNA"/>
</dbReference>
<organism evidence="8 9">
    <name type="scientific">Yoonia ponticola</name>
    <dbReference type="NCBI Taxonomy" id="1524255"/>
    <lineage>
        <taxon>Bacteria</taxon>
        <taxon>Pseudomonadati</taxon>
        <taxon>Pseudomonadota</taxon>
        <taxon>Alphaproteobacteria</taxon>
        <taxon>Rhodobacterales</taxon>
        <taxon>Paracoccaceae</taxon>
        <taxon>Yoonia</taxon>
    </lineage>
</organism>
<feature type="transmembrane region" description="Helical" evidence="7">
    <location>
        <begin position="154"/>
        <end position="175"/>
    </location>
</feature>
<evidence type="ECO:0000256" key="3">
    <source>
        <dbReference type="ARBA" id="ARBA00022475"/>
    </source>
</evidence>
<keyword evidence="5 7" id="KW-1133">Transmembrane helix</keyword>
<keyword evidence="9" id="KW-1185">Reference proteome</keyword>
<evidence type="ECO:0000313" key="8">
    <source>
        <dbReference type="EMBL" id="MBB5720809.1"/>
    </source>
</evidence>
<evidence type="ECO:0008006" key="10">
    <source>
        <dbReference type="Google" id="ProtNLM"/>
    </source>
</evidence>
<evidence type="ECO:0000256" key="6">
    <source>
        <dbReference type="ARBA" id="ARBA00023136"/>
    </source>
</evidence>
<feature type="transmembrane region" description="Helical" evidence="7">
    <location>
        <begin position="6"/>
        <end position="22"/>
    </location>
</feature>
<evidence type="ECO:0000256" key="4">
    <source>
        <dbReference type="ARBA" id="ARBA00022692"/>
    </source>
</evidence>
<dbReference type="GO" id="GO:0055085">
    <property type="term" value="P:transmembrane transport"/>
    <property type="evidence" value="ECO:0007669"/>
    <property type="project" value="InterPro"/>
</dbReference>
<dbReference type="PANTHER" id="PTHR36838">
    <property type="entry name" value="AUXIN EFFLUX CARRIER FAMILY PROTEIN"/>
    <property type="match status" value="1"/>
</dbReference>
<feature type="transmembrane region" description="Helical" evidence="7">
    <location>
        <begin position="208"/>
        <end position="230"/>
    </location>
</feature>
<sequence>MLQMINILGPISVITAIGYLFGRSSVRLETQTLSALVILVATPALIFSALTSLNVSLDVIGSMATAAFLCLLISAAIGFLTLKVLGKSIRSFLPTLMFPNSGNMGLPLVILTFGDEGALLGVAYFFIIALAQHSLGLSIYAGSIRVQTLLRQPLIYSIIAVLLVTAFAIPVPQVIVTTTEMLGGMMIPAMLLLLGTSLATLKTSDLGPALVIAVIRLLLGVVSALIVIILLDLRGASAGVVFLLATMPIAIINYVLAERFQYNPEQVAGTVVASTVLTFICLPALVWLALALSKSQFPFSALLVRNGA</sequence>
<evidence type="ECO:0000256" key="2">
    <source>
        <dbReference type="ARBA" id="ARBA00022448"/>
    </source>
</evidence>
<dbReference type="AlphaFoldDB" id="A0A7W9BIL2"/>
<feature type="transmembrane region" description="Helical" evidence="7">
    <location>
        <begin position="181"/>
        <end position="201"/>
    </location>
</feature>
<evidence type="ECO:0000256" key="1">
    <source>
        <dbReference type="ARBA" id="ARBA00004141"/>
    </source>
</evidence>
<evidence type="ECO:0000256" key="7">
    <source>
        <dbReference type="SAM" id="Phobius"/>
    </source>
</evidence>
<dbReference type="Pfam" id="PF03547">
    <property type="entry name" value="Mem_trans"/>
    <property type="match status" value="2"/>
</dbReference>
<keyword evidence="4 7" id="KW-0812">Transmembrane</keyword>
<keyword evidence="6 7" id="KW-0472">Membrane</keyword>
<accession>A0A7W9BIL2</accession>